<accession>F0SIL7</accession>
<evidence type="ECO:0000259" key="3">
    <source>
        <dbReference type="Pfam" id="PF01266"/>
    </source>
</evidence>
<reference evidence="5" key="1">
    <citation type="submission" date="2011-02" db="EMBL/GenBank/DDBJ databases">
        <title>The complete genome of Planctomyces brasiliensis DSM 5305.</title>
        <authorList>
            <person name="Lucas S."/>
            <person name="Copeland A."/>
            <person name="Lapidus A."/>
            <person name="Bruce D."/>
            <person name="Goodwin L."/>
            <person name="Pitluck S."/>
            <person name="Kyrpides N."/>
            <person name="Mavromatis K."/>
            <person name="Pagani I."/>
            <person name="Ivanova N."/>
            <person name="Ovchinnikova G."/>
            <person name="Lu M."/>
            <person name="Detter J.C."/>
            <person name="Han C."/>
            <person name="Land M."/>
            <person name="Hauser L."/>
            <person name="Markowitz V."/>
            <person name="Cheng J.-F."/>
            <person name="Hugenholtz P."/>
            <person name="Woyke T."/>
            <person name="Wu D."/>
            <person name="Tindall B."/>
            <person name="Pomrenke H.G."/>
            <person name="Brambilla E."/>
            <person name="Klenk H.-P."/>
            <person name="Eisen J.A."/>
        </authorList>
    </citation>
    <scope>NUCLEOTIDE SEQUENCE [LARGE SCALE GENOMIC DNA]</scope>
    <source>
        <strain evidence="5">ATCC 49424 / DSM 5305 / JCM 21570 / NBRC 103401 / IFAM 1448</strain>
    </source>
</reference>
<feature type="domain" description="FAD dependent oxidoreductase" evidence="3">
    <location>
        <begin position="6"/>
        <end position="301"/>
    </location>
</feature>
<dbReference type="InterPro" id="IPR006076">
    <property type="entry name" value="FAD-dep_OxRdtase"/>
</dbReference>
<dbReference type="AlphaFoldDB" id="F0SIL7"/>
<dbReference type="PANTHER" id="PTHR13847">
    <property type="entry name" value="SARCOSINE DEHYDROGENASE-RELATED"/>
    <property type="match status" value="1"/>
</dbReference>
<dbReference type="eggNOG" id="COG0578">
    <property type="taxonomic scope" value="Bacteria"/>
</dbReference>
<protein>
    <submittedName>
        <fullName evidence="4">FAD dependent oxidoreductase</fullName>
    </submittedName>
</protein>
<dbReference type="Pfam" id="PF01266">
    <property type="entry name" value="DAO"/>
    <property type="match status" value="1"/>
</dbReference>
<dbReference type="Gene3D" id="3.30.9.10">
    <property type="entry name" value="D-Amino Acid Oxidase, subunit A, domain 2"/>
    <property type="match status" value="1"/>
</dbReference>
<dbReference type="STRING" id="756272.Plabr_2041"/>
<proteinExistence type="predicted"/>
<keyword evidence="5" id="KW-1185">Reference proteome</keyword>
<dbReference type="Gene3D" id="3.50.50.60">
    <property type="entry name" value="FAD/NAD(P)-binding domain"/>
    <property type="match status" value="1"/>
</dbReference>
<organism evidence="4 5">
    <name type="scientific">Rubinisphaera brasiliensis (strain ATCC 49424 / DSM 5305 / JCM 21570 / IAM 15109 / NBRC 103401 / IFAM 1448)</name>
    <name type="common">Planctomyces brasiliensis</name>
    <dbReference type="NCBI Taxonomy" id="756272"/>
    <lineage>
        <taxon>Bacteria</taxon>
        <taxon>Pseudomonadati</taxon>
        <taxon>Planctomycetota</taxon>
        <taxon>Planctomycetia</taxon>
        <taxon>Planctomycetales</taxon>
        <taxon>Planctomycetaceae</taxon>
        <taxon>Rubinisphaera</taxon>
    </lineage>
</organism>
<dbReference type="GO" id="GO:0016491">
    <property type="term" value="F:oxidoreductase activity"/>
    <property type="evidence" value="ECO:0007669"/>
    <property type="project" value="UniProtKB-KW"/>
</dbReference>
<dbReference type="Proteomes" id="UP000006860">
    <property type="component" value="Chromosome"/>
</dbReference>
<evidence type="ECO:0000313" key="4">
    <source>
        <dbReference type="EMBL" id="ADY59645.1"/>
    </source>
</evidence>
<sequence>MTTDVDVLIIGGGVAGLWTLDHLRRLGYEAVLVENRALGYGQTIASQGIIHGGLKYSLRGMLTASAKEIREMPLIWRECLSGTREPNLSRTDVRSHSCYLWQTTALASQAGMVGARLSLHVKPQSVPDHQRPSVLKSLTGKIYRLDEQVLTPGSLLECFRRRNEDALFLCDTENGLSWEKAADGQVSAATIRAQGKEMTFRPRSVVLTAGAGNEMLSTDTGKRHAMQRRPLHMVMVRGHLPMFQGHCIDGAKTRLTISSEVVSATETVWQLGGAIAEQGVGVEPAELIDRAISELQDTLPDIDIASLQFSTYKVDRAERKSGLGLRPDTPQLIRHQNAITCWPTKLAFAPRVAELCTRMLTQELKLQPSSEAPTSNENTTHWPRPAVALPPWSTAGQWYVWRQGQVCPADIPLADAA</sequence>
<dbReference type="HOGENOM" id="CLU_705707_0_0_0"/>
<dbReference type="RefSeq" id="WP_013628370.1">
    <property type="nucleotide sequence ID" value="NC_015174.1"/>
</dbReference>
<evidence type="ECO:0000256" key="2">
    <source>
        <dbReference type="SAM" id="MobiDB-lite"/>
    </source>
</evidence>
<feature type="region of interest" description="Disordered" evidence="2">
    <location>
        <begin position="367"/>
        <end position="387"/>
    </location>
</feature>
<gene>
    <name evidence="4" type="ordered locus">Plabr_2041</name>
</gene>
<dbReference type="GO" id="GO:0005737">
    <property type="term" value="C:cytoplasm"/>
    <property type="evidence" value="ECO:0007669"/>
    <property type="project" value="TreeGrafter"/>
</dbReference>
<dbReference type="InterPro" id="IPR036188">
    <property type="entry name" value="FAD/NAD-bd_sf"/>
</dbReference>
<name>F0SIL7_RUBBR</name>
<feature type="compositionally biased region" description="Polar residues" evidence="2">
    <location>
        <begin position="367"/>
        <end position="381"/>
    </location>
</feature>
<dbReference type="PANTHER" id="PTHR13847:SF289">
    <property type="entry name" value="GLYCINE OXIDASE"/>
    <property type="match status" value="1"/>
</dbReference>
<dbReference type="EMBL" id="CP002546">
    <property type="protein sequence ID" value="ADY59645.1"/>
    <property type="molecule type" value="Genomic_DNA"/>
</dbReference>
<dbReference type="SUPFAM" id="SSF51905">
    <property type="entry name" value="FAD/NAD(P)-binding domain"/>
    <property type="match status" value="1"/>
</dbReference>
<dbReference type="KEGG" id="pbs:Plabr_2041"/>
<evidence type="ECO:0000256" key="1">
    <source>
        <dbReference type="ARBA" id="ARBA00023002"/>
    </source>
</evidence>
<evidence type="ECO:0000313" key="5">
    <source>
        <dbReference type="Proteomes" id="UP000006860"/>
    </source>
</evidence>
<keyword evidence="1" id="KW-0560">Oxidoreductase</keyword>